<evidence type="ECO:0000313" key="3">
    <source>
        <dbReference type="Proteomes" id="UP000202440"/>
    </source>
</evidence>
<dbReference type="EMBL" id="CP022530">
    <property type="protein sequence ID" value="ASP40493.1"/>
    <property type="molecule type" value="Genomic_DNA"/>
</dbReference>
<dbReference type="Proteomes" id="UP000202440">
    <property type="component" value="Chromosome"/>
</dbReference>
<gene>
    <name evidence="2" type="ORF">CHH28_18260</name>
</gene>
<dbReference type="PROSITE" id="PS51257">
    <property type="entry name" value="PROKAR_LIPOPROTEIN"/>
    <property type="match status" value="1"/>
</dbReference>
<dbReference type="KEGG" id="bsan:CHH28_18260"/>
<sequence>MKRVKCLSLLLGGMISLSCAANMESRWIVKVTSEADAWPNDEQQSLLTEQLSSCGVSVSSMDPSGVPGFYRLQIAQASMAEKQRQCVMAIDMVESLTEDGVMRHMNSG</sequence>
<keyword evidence="1" id="KW-0732">Signal</keyword>
<protein>
    <recommendedName>
        <fullName evidence="4">SPOR domain-containing protein</fullName>
    </recommendedName>
</protein>
<evidence type="ECO:0000313" key="2">
    <source>
        <dbReference type="EMBL" id="ASP40493.1"/>
    </source>
</evidence>
<feature type="signal peptide" evidence="1">
    <location>
        <begin position="1"/>
        <end position="20"/>
    </location>
</feature>
<keyword evidence="3" id="KW-1185">Reference proteome</keyword>
<organism evidence="2 3">
    <name type="scientific">Bacterioplanes sanyensis</name>
    <dbReference type="NCBI Taxonomy" id="1249553"/>
    <lineage>
        <taxon>Bacteria</taxon>
        <taxon>Pseudomonadati</taxon>
        <taxon>Pseudomonadota</taxon>
        <taxon>Gammaproteobacteria</taxon>
        <taxon>Oceanospirillales</taxon>
        <taxon>Oceanospirillaceae</taxon>
        <taxon>Bacterioplanes</taxon>
    </lineage>
</organism>
<evidence type="ECO:0008006" key="4">
    <source>
        <dbReference type="Google" id="ProtNLM"/>
    </source>
</evidence>
<dbReference type="AlphaFoldDB" id="A0A222FQI7"/>
<evidence type="ECO:0000256" key="1">
    <source>
        <dbReference type="SAM" id="SignalP"/>
    </source>
</evidence>
<proteinExistence type="predicted"/>
<name>A0A222FQI7_9GAMM</name>
<accession>A0A222FQI7</accession>
<dbReference type="RefSeq" id="WP_094061655.1">
    <property type="nucleotide sequence ID" value="NZ_CP022530.1"/>
</dbReference>
<reference evidence="2 3" key="1">
    <citation type="submission" date="2017-07" db="EMBL/GenBank/DDBJ databases">
        <title>Annotated genome sequence of Bacterioplanes sanyensis isolated from Red Sea.</title>
        <authorList>
            <person name="Rehman Z.U."/>
        </authorList>
    </citation>
    <scope>NUCLEOTIDE SEQUENCE [LARGE SCALE GENOMIC DNA]</scope>
    <source>
        <strain evidence="2 3">NV9</strain>
    </source>
</reference>
<feature type="chain" id="PRO_5012058638" description="SPOR domain-containing protein" evidence="1">
    <location>
        <begin position="21"/>
        <end position="108"/>
    </location>
</feature>